<evidence type="ECO:0000256" key="6">
    <source>
        <dbReference type="ARBA" id="ARBA00022801"/>
    </source>
</evidence>
<evidence type="ECO:0000256" key="2">
    <source>
        <dbReference type="ARBA" id="ARBA00002704"/>
    </source>
</evidence>
<evidence type="ECO:0000259" key="8">
    <source>
        <dbReference type="Pfam" id="PF00576"/>
    </source>
</evidence>
<comment type="similarity">
    <text evidence="3 7">Belongs to the transthyretin family. 5-hydroxyisourate hydrolase subfamily.</text>
</comment>
<dbReference type="PANTHER" id="PTHR10395:SF7">
    <property type="entry name" value="5-HYDROXYISOURATE HYDROLASE"/>
    <property type="match status" value="1"/>
</dbReference>
<dbReference type="HOGENOM" id="CLU_115536_0_1_1"/>
<sequence>MSVDPITCHILDTTQGKPATGVVVQLYHLSTDPTDYEPTEAKLFATGKTDTDGRIKKWVFDPKIKNDETIGINGESQSWDVLKPGIYKAKFLTGKYFLGLKELGLNRTFFPFVEIIFIIDNPPDHHYHIPLLLSNFSYSTYRGS</sequence>
<dbReference type="CDD" id="cd05822">
    <property type="entry name" value="TLP_HIUase"/>
    <property type="match status" value="1"/>
</dbReference>
<comment type="catalytic activity">
    <reaction evidence="1 7">
        <text>5-hydroxyisourate + H2O = 5-hydroxy-2-oxo-4-ureido-2,5-dihydro-1H-imidazole-5-carboxylate + H(+)</text>
        <dbReference type="Rhea" id="RHEA:23736"/>
        <dbReference type="ChEBI" id="CHEBI:15377"/>
        <dbReference type="ChEBI" id="CHEBI:15378"/>
        <dbReference type="ChEBI" id="CHEBI:18072"/>
        <dbReference type="ChEBI" id="CHEBI:58639"/>
        <dbReference type="EC" id="3.5.2.17"/>
    </reaction>
</comment>
<evidence type="ECO:0000256" key="7">
    <source>
        <dbReference type="RuleBase" id="RU361270"/>
    </source>
</evidence>
<dbReference type="InterPro" id="IPR023416">
    <property type="entry name" value="Transthyretin/HIU_hydrolase_d"/>
</dbReference>
<evidence type="ECO:0000256" key="1">
    <source>
        <dbReference type="ARBA" id="ARBA00001043"/>
    </source>
</evidence>
<comment type="function">
    <text evidence="2">Catalyzes the hydrolysis of 5-hydroxyisourate (HIU) to 2-oxo-4-hydroxy-4-carboxy-5-ureidoimidazoline (OHCU).</text>
</comment>
<dbReference type="GO" id="GO:0033971">
    <property type="term" value="F:hydroxyisourate hydrolase activity"/>
    <property type="evidence" value="ECO:0007669"/>
    <property type="project" value="UniProtKB-EC"/>
</dbReference>
<dbReference type="InterPro" id="IPR014306">
    <property type="entry name" value="Hydroxyisourate_hydrolase"/>
</dbReference>
<proteinExistence type="inferred from homology"/>
<protein>
    <recommendedName>
        <fullName evidence="7">5-hydroxyisourate hydrolase</fullName>
        <shortName evidence="7">HIU hydrolase</shortName>
        <shortName evidence="7">HIUHase</shortName>
        <ecNumber evidence="7">3.5.2.17</ecNumber>
    </recommendedName>
</protein>
<evidence type="ECO:0000256" key="4">
    <source>
        <dbReference type="ARBA" id="ARBA00011881"/>
    </source>
</evidence>
<dbReference type="EC" id="3.5.2.17" evidence="7"/>
<dbReference type="InterPro" id="IPR023418">
    <property type="entry name" value="Thyroxine_BS"/>
</dbReference>
<dbReference type="NCBIfam" id="TIGR02962">
    <property type="entry name" value="hdxy_isourate"/>
    <property type="match status" value="1"/>
</dbReference>
<dbReference type="GO" id="GO:0006144">
    <property type="term" value="P:purine nucleobase metabolic process"/>
    <property type="evidence" value="ECO:0007669"/>
    <property type="project" value="UniProtKB-KW"/>
</dbReference>
<dbReference type="PANTHER" id="PTHR10395">
    <property type="entry name" value="URICASE AND TRANSTHYRETIN-RELATED"/>
    <property type="match status" value="1"/>
</dbReference>
<keyword evidence="10" id="KW-1185">Reference proteome</keyword>
<keyword evidence="6 7" id="KW-0378">Hydrolase</keyword>
<dbReference type="AlphaFoldDB" id="M3J2Z5"/>
<dbReference type="PROSITE" id="PS00768">
    <property type="entry name" value="TRANSTHYRETIN_1"/>
    <property type="match status" value="1"/>
</dbReference>
<evidence type="ECO:0000256" key="5">
    <source>
        <dbReference type="ARBA" id="ARBA00022631"/>
    </source>
</evidence>
<dbReference type="OMA" id="HDGRCDA"/>
<dbReference type="eggNOG" id="KOG3006">
    <property type="taxonomic scope" value="Eukaryota"/>
</dbReference>
<accession>M3J2Z5</accession>
<reference evidence="9 10" key="1">
    <citation type="submission" date="2013-02" db="EMBL/GenBank/DDBJ databases">
        <title>Genome sequence of Candida maltosa Xu316, a potential industrial strain for xylitol and ethanol production.</title>
        <authorList>
            <person name="Yu J."/>
            <person name="Wang Q."/>
            <person name="Geng X."/>
            <person name="Bao W."/>
            <person name="He P."/>
            <person name="Cai J."/>
        </authorList>
    </citation>
    <scope>NUCLEOTIDE SEQUENCE [LARGE SCALE GENOMIC DNA]</scope>
    <source>
        <strain evidence="10">Xu316</strain>
    </source>
</reference>
<evidence type="ECO:0000256" key="3">
    <source>
        <dbReference type="ARBA" id="ARBA00009850"/>
    </source>
</evidence>
<organism evidence="9 10">
    <name type="scientific">Candida maltosa (strain Xu316)</name>
    <name type="common">Yeast</name>
    <dbReference type="NCBI Taxonomy" id="1245528"/>
    <lineage>
        <taxon>Eukaryota</taxon>
        <taxon>Fungi</taxon>
        <taxon>Dikarya</taxon>
        <taxon>Ascomycota</taxon>
        <taxon>Saccharomycotina</taxon>
        <taxon>Pichiomycetes</taxon>
        <taxon>Debaryomycetaceae</taxon>
        <taxon>Candida/Lodderomyces clade</taxon>
        <taxon>Candida</taxon>
    </lineage>
</organism>
<dbReference type="OrthoDB" id="10265230at2759"/>
<gene>
    <name evidence="9" type="ORF">G210_3493</name>
</gene>
<dbReference type="Pfam" id="PF00576">
    <property type="entry name" value="Transthyretin"/>
    <property type="match status" value="1"/>
</dbReference>
<comment type="caution">
    <text evidence="9">The sequence shown here is derived from an EMBL/GenBank/DDBJ whole genome shotgun (WGS) entry which is preliminary data.</text>
</comment>
<name>M3J2Z5_CANMX</name>
<dbReference type="Gene3D" id="2.60.40.180">
    <property type="entry name" value="Transthyretin/hydroxyisourate hydrolase domain"/>
    <property type="match status" value="1"/>
</dbReference>
<dbReference type="InterPro" id="IPR036817">
    <property type="entry name" value="Transthyretin/HIU_hydrolase_sf"/>
</dbReference>
<comment type="subunit">
    <text evidence="4 7">Homotetramer.</text>
</comment>
<evidence type="ECO:0000313" key="9">
    <source>
        <dbReference type="EMBL" id="EMG46263.1"/>
    </source>
</evidence>
<dbReference type="EMBL" id="AOGT01002065">
    <property type="protein sequence ID" value="EMG46263.1"/>
    <property type="molecule type" value="Genomic_DNA"/>
</dbReference>
<dbReference type="Proteomes" id="UP000011777">
    <property type="component" value="Unassembled WGS sequence"/>
</dbReference>
<evidence type="ECO:0000313" key="10">
    <source>
        <dbReference type="Proteomes" id="UP000011777"/>
    </source>
</evidence>
<feature type="domain" description="Transthyretin/hydroxyisourate hydrolase" evidence="8">
    <location>
        <begin position="6"/>
        <end position="143"/>
    </location>
</feature>
<dbReference type="SUPFAM" id="SSF49472">
    <property type="entry name" value="Transthyretin (synonym: prealbumin)"/>
    <property type="match status" value="1"/>
</dbReference>
<dbReference type="STRING" id="1245528.M3J2Z5"/>
<keyword evidence="5 7" id="KW-0659">Purine metabolism</keyword>